<protein>
    <recommendedName>
        <fullName evidence="1">Serine hydrolase domain-containing protein</fullName>
    </recommendedName>
</protein>
<dbReference type="Gene3D" id="3.40.50.1820">
    <property type="entry name" value="alpha/beta hydrolase"/>
    <property type="match status" value="1"/>
</dbReference>
<dbReference type="OrthoDB" id="414698at2759"/>
<gene>
    <name evidence="2" type="ORF">Cgig2_006382</name>
</gene>
<accession>A0A9Q1K4U4</accession>
<evidence type="ECO:0000313" key="2">
    <source>
        <dbReference type="EMBL" id="KAJ8436672.1"/>
    </source>
</evidence>
<dbReference type="Proteomes" id="UP001153076">
    <property type="component" value="Unassembled WGS sequence"/>
</dbReference>
<dbReference type="PANTHER" id="PTHR22778:SF51">
    <property type="entry name" value="DIHYDROFOLATE REDUCTASE"/>
    <property type="match status" value="1"/>
</dbReference>
<dbReference type="InterPro" id="IPR005645">
    <property type="entry name" value="FSH-like_dom"/>
</dbReference>
<organism evidence="2 3">
    <name type="scientific">Carnegiea gigantea</name>
    <dbReference type="NCBI Taxonomy" id="171969"/>
    <lineage>
        <taxon>Eukaryota</taxon>
        <taxon>Viridiplantae</taxon>
        <taxon>Streptophyta</taxon>
        <taxon>Embryophyta</taxon>
        <taxon>Tracheophyta</taxon>
        <taxon>Spermatophyta</taxon>
        <taxon>Magnoliopsida</taxon>
        <taxon>eudicotyledons</taxon>
        <taxon>Gunneridae</taxon>
        <taxon>Pentapetalae</taxon>
        <taxon>Caryophyllales</taxon>
        <taxon>Cactineae</taxon>
        <taxon>Cactaceae</taxon>
        <taxon>Cactoideae</taxon>
        <taxon>Echinocereeae</taxon>
        <taxon>Carnegiea</taxon>
    </lineage>
</organism>
<keyword evidence="3" id="KW-1185">Reference proteome</keyword>
<dbReference type="EMBL" id="JAKOGI010000335">
    <property type="protein sequence ID" value="KAJ8436672.1"/>
    <property type="molecule type" value="Genomic_DNA"/>
</dbReference>
<dbReference type="InterPro" id="IPR029058">
    <property type="entry name" value="AB_hydrolase_fold"/>
</dbReference>
<reference evidence="2" key="1">
    <citation type="submission" date="2022-04" db="EMBL/GenBank/DDBJ databases">
        <title>Carnegiea gigantea Genome sequencing and assembly v2.</title>
        <authorList>
            <person name="Copetti D."/>
            <person name="Sanderson M.J."/>
            <person name="Burquez A."/>
            <person name="Wojciechowski M.F."/>
        </authorList>
    </citation>
    <scope>NUCLEOTIDE SEQUENCE</scope>
    <source>
        <strain evidence="2">SGP5-SGP5p</strain>
        <tissue evidence="2">Aerial part</tissue>
    </source>
</reference>
<evidence type="ECO:0000259" key="1">
    <source>
        <dbReference type="Pfam" id="PF03959"/>
    </source>
</evidence>
<proteinExistence type="predicted"/>
<feature type="domain" description="Serine hydrolase" evidence="1">
    <location>
        <begin position="68"/>
        <end position="161"/>
    </location>
</feature>
<dbReference type="AlphaFoldDB" id="A0A9Q1K4U4"/>
<dbReference type="PANTHER" id="PTHR22778">
    <property type="entry name" value="OVARIAN CANCER GENE-2 PROTEIN-RELATED"/>
    <property type="match status" value="1"/>
</dbReference>
<comment type="caution">
    <text evidence="2">The sequence shown here is derived from an EMBL/GenBank/DDBJ whole genome shotgun (WGS) entry which is preliminary data.</text>
</comment>
<dbReference type="Pfam" id="PF03959">
    <property type="entry name" value="FSH1"/>
    <property type="match status" value="1"/>
</dbReference>
<evidence type="ECO:0000313" key="3">
    <source>
        <dbReference type="Proteomes" id="UP001153076"/>
    </source>
</evidence>
<sequence>MFLGGGSARRQFFSTAKVPALSEGSLALLLLGLFVALLRSRCLSSLIPAFISHSGVSYLLGGKDCGNFLHGFLACAQILKKQIHKWPDSICHKLDLVFIDALFTTQGKSDVKGLSDPPYYEWFQFNKFRGRHLQEFTEYTNFEKCLDYIEECMIKHRPIDGPDILARPFISAHETLVLLLLSVRPSLALLLVGVHSARQRGFQRCCCSTFVLLGPFIPCFPPDSGVSCLPVVRIPAGSTWLSRAVQRASNPSILLGAGHEHAPVISNHKSGIDWLVGWVLAQASNRLLLSIFFLREVGRRMKAYGRMPLMNLQCELKKHYKHQHNINVPTR</sequence>
<name>A0A9Q1K4U4_9CARY</name>